<dbReference type="Proteomes" id="UP001489004">
    <property type="component" value="Unassembled WGS sequence"/>
</dbReference>
<proteinExistence type="predicted"/>
<accession>A0AAW1R5B9</accession>
<reference evidence="1 2" key="1">
    <citation type="journal article" date="2024" name="Nat. Commun.">
        <title>Phylogenomics reveals the evolutionary origins of lichenization in chlorophyte algae.</title>
        <authorList>
            <person name="Puginier C."/>
            <person name="Libourel C."/>
            <person name="Otte J."/>
            <person name="Skaloud P."/>
            <person name="Haon M."/>
            <person name="Grisel S."/>
            <person name="Petersen M."/>
            <person name="Berrin J.G."/>
            <person name="Delaux P.M."/>
            <person name="Dal Grande F."/>
            <person name="Keller J."/>
        </authorList>
    </citation>
    <scope>NUCLEOTIDE SEQUENCE [LARGE SCALE GENOMIC DNA]</scope>
    <source>
        <strain evidence="1 2">SAG 2043</strain>
    </source>
</reference>
<protein>
    <submittedName>
        <fullName evidence="1">Uncharacterized protein</fullName>
    </submittedName>
</protein>
<keyword evidence="2" id="KW-1185">Reference proteome</keyword>
<evidence type="ECO:0000313" key="1">
    <source>
        <dbReference type="EMBL" id="KAK9828683.1"/>
    </source>
</evidence>
<organism evidence="1 2">
    <name type="scientific">[Myrmecia] bisecta</name>
    <dbReference type="NCBI Taxonomy" id="41462"/>
    <lineage>
        <taxon>Eukaryota</taxon>
        <taxon>Viridiplantae</taxon>
        <taxon>Chlorophyta</taxon>
        <taxon>core chlorophytes</taxon>
        <taxon>Trebouxiophyceae</taxon>
        <taxon>Trebouxiales</taxon>
        <taxon>Trebouxiaceae</taxon>
        <taxon>Myrmecia</taxon>
    </lineage>
</organism>
<comment type="caution">
    <text evidence="1">The sequence shown here is derived from an EMBL/GenBank/DDBJ whole genome shotgun (WGS) entry which is preliminary data.</text>
</comment>
<evidence type="ECO:0000313" key="2">
    <source>
        <dbReference type="Proteomes" id="UP001489004"/>
    </source>
</evidence>
<dbReference type="AlphaFoldDB" id="A0AAW1R5B9"/>
<dbReference type="EMBL" id="JALJOR010000001">
    <property type="protein sequence ID" value="KAK9828683.1"/>
    <property type="molecule type" value="Genomic_DNA"/>
</dbReference>
<gene>
    <name evidence="1" type="ORF">WJX72_001511</name>
</gene>
<name>A0AAW1R5B9_9CHLO</name>
<sequence length="172" mass="18465">MTKPGSDEYLKELCNKAVQQILDKLGPKIGRHKLLNSQEVELLTGRSFALPDQAVERILAEDGSGIPQIRQVFVSIPCPDGRDAIWSSVDMTPLHTTFKEELEKPGARSELLDRTLVLGADLSPATATAVLDSIKRACASCGALAGPDVKLLACSKKQISPMMAIQRLAAAS</sequence>